<evidence type="ECO:0000259" key="5">
    <source>
        <dbReference type="PROSITE" id="PS50097"/>
    </source>
</evidence>
<feature type="domain" description="NPH3" evidence="6">
    <location>
        <begin position="204"/>
        <end position="500"/>
    </location>
</feature>
<dbReference type="InterPro" id="IPR000210">
    <property type="entry name" value="BTB/POZ_dom"/>
</dbReference>
<feature type="domain" description="BTB" evidence="5">
    <location>
        <begin position="47"/>
        <end position="116"/>
    </location>
</feature>
<sequence length="615" mass="69774">MAQSGSDSDGNNLVHNQSIIVPANLITTADSFVKKEHSWFVTSRIPTDLSIQIQGITFHVHKYPLVSRCGYLSQVELQHSNSNLEYDLKLKNLPGGSETFEIILTFCYGLPIGLNPNNVAALRCASEFLEMNEALEDGNLISKTEAFLTFVVLSSWRDTITVLRSCETLSPWAENLQIVRRCCDSIAQKASQEKPTGEMINKESWWFEDSATLRIDHFVRIITALRAKGLKPEIIGSCIMYYAGKWLPGMDVELDDSRKYIYSKNELHLNILSGRRHEGNVGPNKEQKMIIESLVSILPPQKEAVTCKFLLGMLKMALVYSASSALVSELEKRVGMVLENADANDLLVPSCTRDQGKTLNSPDKCTMHNIDVVQRILEYFLMHEYEQQQQQQKQKSGKMVSKLLDNYLAEVAKDPSLSITEFQVLAEALPVKARTCHDGIYRAIDTYLKSRPSLSENERRKLCKIMDCEKLSLDACMHAAQNDRLPLRTIMQVLVSEQIKMRAVMQGKEQVASGNNSDHEESRSSREEIKILKEELHKVKAEMQELQRDYTELQKINGKVNNKRRSLSGWTLGWRKIINSGFFNGKMDGDETRVEQKRSNSSGLRVSLRRRLSMT</sequence>
<feature type="region of interest" description="Disordered" evidence="4">
    <location>
        <begin position="508"/>
        <end position="527"/>
    </location>
</feature>
<keyword evidence="2" id="KW-0833">Ubl conjugation pathway</keyword>
<reference evidence="8" key="2">
    <citation type="journal article" date="2018" name="BMC Genomics">
        <title>A manually annotated Actinidia chinensis var. chinensis (kiwifruit) genome highlights the challenges associated with draft genomes and gene prediction in plants.</title>
        <authorList>
            <person name="Pilkington S.M."/>
            <person name="Crowhurst R."/>
            <person name="Hilario E."/>
            <person name="Nardozza S."/>
            <person name="Fraser L."/>
            <person name="Peng Y."/>
            <person name="Gunaseelan K."/>
            <person name="Simpson R."/>
            <person name="Tahir J."/>
            <person name="Deroles S.C."/>
            <person name="Templeton K."/>
            <person name="Luo Z."/>
            <person name="Davy M."/>
            <person name="Cheng C."/>
            <person name="McNeilage M."/>
            <person name="Scaglione D."/>
            <person name="Liu Y."/>
            <person name="Zhang Q."/>
            <person name="Datson P."/>
            <person name="De Silva N."/>
            <person name="Gardiner S.E."/>
            <person name="Bassett H."/>
            <person name="Chagne D."/>
            <person name="McCallum J."/>
            <person name="Dzierzon H."/>
            <person name="Deng C."/>
            <person name="Wang Y.Y."/>
            <person name="Barron L."/>
            <person name="Manako K."/>
            <person name="Bowen J."/>
            <person name="Foster T.M."/>
            <person name="Erridge Z.A."/>
            <person name="Tiffin H."/>
            <person name="Waite C.N."/>
            <person name="Davies K.M."/>
            <person name="Grierson E.P."/>
            <person name="Laing W.A."/>
            <person name="Kirk R."/>
            <person name="Chen X."/>
            <person name="Wood M."/>
            <person name="Montefiori M."/>
            <person name="Brummell D.A."/>
            <person name="Schwinn K.E."/>
            <person name="Catanach A."/>
            <person name="Fullerton C."/>
            <person name="Li D."/>
            <person name="Meiyalaghan S."/>
            <person name="Nieuwenhuizen N."/>
            <person name="Read N."/>
            <person name="Prakash R."/>
            <person name="Hunter D."/>
            <person name="Zhang H."/>
            <person name="McKenzie M."/>
            <person name="Knabel M."/>
            <person name="Harris A."/>
            <person name="Allan A.C."/>
            <person name="Gleave A."/>
            <person name="Chen A."/>
            <person name="Janssen B.J."/>
            <person name="Plunkett B."/>
            <person name="Ampomah-Dwamena C."/>
            <person name="Voogd C."/>
            <person name="Leif D."/>
            <person name="Lafferty D."/>
            <person name="Souleyre E.J.F."/>
            <person name="Varkonyi-Gasic E."/>
            <person name="Gambi F."/>
            <person name="Hanley J."/>
            <person name="Yao J.L."/>
            <person name="Cheung J."/>
            <person name="David K.M."/>
            <person name="Warren B."/>
            <person name="Marsh K."/>
            <person name="Snowden K.C."/>
            <person name="Lin-Wang K."/>
            <person name="Brian L."/>
            <person name="Martinez-Sanchez M."/>
            <person name="Wang M."/>
            <person name="Ileperuma N."/>
            <person name="Macnee N."/>
            <person name="Campin R."/>
            <person name="McAtee P."/>
            <person name="Drummond R.S.M."/>
            <person name="Espley R.V."/>
            <person name="Ireland H.S."/>
            <person name="Wu R."/>
            <person name="Atkinson R.G."/>
            <person name="Karunairetnam S."/>
            <person name="Bulley S."/>
            <person name="Chunkath S."/>
            <person name="Hanley Z."/>
            <person name="Storey R."/>
            <person name="Thrimawithana A.H."/>
            <person name="Thomson S."/>
            <person name="David C."/>
            <person name="Testolin R."/>
            <person name="Huang H."/>
            <person name="Hellens R.P."/>
            <person name="Schaffer R.J."/>
        </authorList>
    </citation>
    <scope>NUCLEOTIDE SEQUENCE [LARGE SCALE GENOMIC DNA]</scope>
    <source>
        <strain evidence="8">cv. Red5</strain>
    </source>
</reference>
<comment type="caution">
    <text evidence="7">The sequence shown here is derived from an EMBL/GenBank/DDBJ whole genome shotgun (WGS) entry which is preliminary data.</text>
</comment>
<dbReference type="FunCoup" id="A0A2R6R696">
    <property type="interactions" value="3"/>
</dbReference>
<evidence type="ECO:0000313" key="7">
    <source>
        <dbReference type="EMBL" id="PSS21505.1"/>
    </source>
</evidence>
<dbReference type="SUPFAM" id="SSF54695">
    <property type="entry name" value="POZ domain"/>
    <property type="match status" value="1"/>
</dbReference>
<name>A0A2R6R696_ACTCC</name>
<dbReference type="InterPro" id="IPR043454">
    <property type="entry name" value="NPH3/RPT2-like"/>
</dbReference>
<evidence type="ECO:0000259" key="6">
    <source>
        <dbReference type="PROSITE" id="PS51649"/>
    </source>
</evidence>
<evidence type="ECO:0000256" key="4">
    <source>
        <dbReference type="SAM" id="MobiDB-lite"/>
    </source>
</evidence>
<dbReference type="UniPathway" id="UPA00143"/>
<dbReference type="Pfam" id="PF03000">
    <property type="entry name" value="NPH3"/>
    <property type="match status" value="1"/>
</dbReference>
<evidence type="ECO:0000256" key="1">
    <source>
        <dbReference type="ARBA" id="ARBA00004906"/>
    </source>
</evidence>
<reference evidence="7 8" key="1">
    <citation type="submission" date="2017-07" db="EMBL/GenBank/DDBJ databases">
        <title>An improved, manually edited Actinidia chinensis var. chinensis (kiwifruit) genome highlights the challenges associated with draft genomes and gene prediction in plants.</title>
        <authorList>
            <person name="Pilkington S."/>
            <person name="Crowhurst R."/>
            <person name="Hilario E."/>
            <person name="Nardozza S."/>
            <person name="Fraser L."/>
            <person name="Peng Y."/>
            <person name="Gunaseelan K."/>
            <person name="Simpson R."/>
            <person name="Tahir J."/>
            <person name="Deroles S."/>
            <person name="Templeton K."/>
            <person name="Luo Z."/>
            <person name="Davy M."/>
            <person name="Cheng C."/>
            <person name="Mcneilage M."/>
            <person name="Scaglione D."/>
            <person name="Liu Y."/>
            <person name="Zhang Q."/>
            <person name="Datson P."/>
            <person name="De Silva N."/>
            <person name="Gardiner S."/>
            <person name="Bassett H."/>
            <person name="Chagne D."/>
            <person name="Mccallum J."/>
            <person name="Dzierzon H."/>
            <person name="Deng C."/>
            <person name="Wang Y.-Y."/>
            <person name="Barron N."/>
            <person name="Manako K."/>
            <person name="Bowen J."/>
            <person name="Foster T."/>
            <person name="Erridge Z."/>
            <person name="Tiffin H."/>
            <person name="Waite C."/>
            <person name="Davies K."/>
            <person name="Grierson E."/>
            <person name="Laing W."/>
            <person name="Kirk R."/>
            <person name="Chen X."/>
            <person name="Wood M."/>
            <person name="Montefiori M."/>
            <person name="Brummell D."/>
            <person name="Schwinn K."/>
            <person name="Catanach A."/>
            <person name="Fullerton C."/>
            <person name="Li D."/>
            <person name="Meiyalaghan S."/>
            <person name="Nieuwenhuizen N."/>
            <person name="Read N."/>
            <person name="Prakash R."/>
            <person name="Hunter D."/>
            <person name="Zhang H."/>
            <person name="Mckenzie M."/>
            <person name="Knabel M."/>
            <person name="Harris A."/>
            <person name="Allan A."/>
            <person name="Chen A."/>
            <person name="Janssen B."/>
            <person name="Plunkett B."/>
            <person name="Dwamena C."/>
            <person name="Voogd C."/>
            <person name="Leif D."/>
            <person name="Lafferty D."/>
            <person name="Souleyre E."/>
            <person name="Varkonyi-Gasic E."/>
            <person name="Gambi F."/>
            <person name="Hanley J."/>
            <person name="Yao J.-L."/>
            <person name="Cheung J."/>
            <person name="David K."/>
            <person name="Warren B."/>
            <person name="Marsh K."/>
            <person name="Snowden K."/>
            <person name="Lin-Wang K."/>
            <person name="Brian L."/>
            <person name="Martinez-Sanchez M."/>
            <person name="Wang M."/>
            <person name="Ileperuma N."/>
            <person name="Macnee N."/>
            <person name="Campin R."/>
            <person name="Mcatee P."/>
            <person name="Drummond R."/>
            <person name="Espley R."/>
            <person name="Ireland H."/>
            <person name="Wu R."/>
            <person name="Atkinson R."/>
            <person name="Karunairetnam S."/>
            <person name="Bulley S."/>
            <person name="Chunkath S."/>
            <person name="Hanley Z."/>
            <person name="Storey R."/>
            <person name="Thrimawithana A."/>
            <person name="Thomson S."/>
            <person name="David C."/>
            <person name="Testolin R."/>
        </authorList>
    </citation>
    <scope>NUCLEOTIDE SEQUENCE [LARGE SCALE GENOMIC DNA]</scope>
    <source>
        <strain evidence="8">cv. Red5</strain>
        <tissue evidence="7">Young leaf</tissue>
    </source>
</reference>
<dbReference type="OMA" id="NDSHDIP"/>
<dbReference type="EMBL" id="NKQK01000009">
    <property type="protein sequence ID" value="PSS21505.1"/>
    <property type="molecule type" value="Genomic_DNA"/>
</dbReference>
<keyword evidence="8" id="KW-1185">Reference proteome</keyword>
<accession>A0A2R6R696</accession>
<protein>
    <submittedName>
        <fullName evidence="7">BTB/POZ domain-containing protein</fullName>
    </submittedName>
</protein>
<comment type="similarity">
    <text evidence="3">Belongs to the NPH3 family.</text>
</comment>
<dbReference type="GO" id="GO:0016567">
    <property type="term" value="P:protein ubiquitination"/>
    <property type="evidence" value="ECO:0007669"/>
    <property type="project" value="UniProtKB-UniPathway"/>
</dbReference>
<dbReference type="AlphaFoldDB" id="A0A2R6R696"/>
<gene>
    <name evidence="7" type="ORF">CEY00_Acc10550</name>
</gene>
<dbReference type="InParanoid" id="A0A2R6R696"/>
<organism evidence="7 8">
    <name type="scientific">Actinidia chinensis var. chinensis</name>
    <name type="common">Chinese soft-hair kiwi</name>
    <dbReference type="NCBI Taxonomy" id="1590841"/>
    <lineage>
        <taxon>Eukaryota</taxon>
        <taxon>Viridiplantae</taxon>
        <taxon>Streptophyta</taxon>
        <taxon>Embryophyta</taxon>
        <taxon>Tracheophyta</taxon>
        <taxon>Spermatophyta</taxon>
        <taxon>Magnoliopsida</taxon>
        <taxon>eudicotyledons</taxon>
        <taxon>Gunneridae</taxon>
        <taxon>Pentapetalae</taxon>
        <taxon>asterids</taxon>
        <taxon>Ericales</taxon>
        <taxon>Actinidiaceae</taxon>
        <taxon>Actinidia</taxon>
    </lineage>
</organism>
<feature type="region of interest" description="Disordered" evidence="4">
    <location>
        <begin position="589"/>
        <end position="615"/>
    </location>
</feature>
<dbReference type="Proteomes" id="UP000241394">
    <property type="component" value="Chromosome LG9"/>
</dbReference>
<dbReference type="OrthoDB" id="624345at2759"/>
<dbReference type="Gramene" id="PSS21505">
    <property type="protein sequence ID" value="PSS21505"/>
    <property type="gene ID" value="CEY00_Acc10550"/>
</dbReference>
<evidence type="ECO:0000256" key="3">
    <source>
        <dbReference type="PROSITE-ProRule" id="PRU00982"/>
    </source>
</evidence>
<dbReference type="InterPro" id="IPR011333">
    <property type="entry name" value="SKP1/BTB/POZ_sf"/>
</dbReference>
<comment type="pathway">
    <text evidence="1">Protein modification; protein ubiquitination.</text>
</comment>
<dbReference type="PROSITE" id="PS51649">
    <property type="entry name" value="NPH3"/>
    <property type="match status" value="1"/>
</dbReference>
<dbReference type="PROSITE" id="PS50097">
    <property type="entry name" value="BTB"/>
    <property type="match status" value="1"/>
</dbReference>
<feature type="compositionally biased region" description="Basic and acidic residues" evidence="4">
    <location>
        <begin position="517"/>
        <end position="527"/>
    </location>
</feature>
<feature type="compositionally biased region" description="Basic and acidic residues" evidence="4">
    <location>
        <begin position="589"/>
        <end position="598"/>
    </location>
</feature>
<dbReference type="Pfam" id="PF00651">
    <property type="entry name" value="BTB"/>
    <property type="match status" value="1"/>
</dbReference>
<proteinExistence type="inferred from homology"/>
<dbReference type="Gene3D" id="3.30.710.10">
    <property type="entry name" value="Potassium Channel Kv1.1, Chain A"/>
    <property type="match status" value="1"/>
</dbReference>
<dbReference type="InterPro" id="IPR027356">
    <property type="entry name" value="NPH3_dom"/>
</dbReference>
<evidence type="ECO:0000313" key="8">
    <source>
        <dbReference type="Proteomes" id="UP000241394"/>
    </source>
</evidence>
<dbReference type="PANTHER" id="PTHR32370">
    <property type="entry name" value="OS12G0117600 PROTEIN"/>
    <property type="match status" value="1"/>
</dbReference>
<evidence type="ECO:0000256" key="2">
    <source>
        <dbReference type="ARBA" id="ARBA00022786"/>
    </source>
</evidence>